<evidence type="ECO:0000256" key="1">
    <source>
        <dbReference type="SAM" id="MobiDB-lite"/>
    </source>
</evidence>
<keyword evidence="3" id="KW-1185">Reference proteome</keyword>
<reference evidence="2 3" key="1">
    <citation type="journal article" date="2021" name="Hortic Res">
        <title>Chromosome-scale assembly of the Dendrobium chrysotoxum genome enhances the understanding of orchid evolution.</title>
        <authorList>
            <person name="Zhang Y."/>
            <person name="Zhang G.Q."/>
            <person name="Zhang D."/>
            <person name="Liu X.D."/>
            <person name="Xu X.Y."/>
            <person name="Sun W.H."/>
            <person name="Yu X."/>
            <person name="Zhu X."/>
            <person name="Wang Z.W."/>
            <person name="Zhao X."/>
            <person name="Zhong W.Y."/>
            <person name="Chen H."/>
            <person name="Yin W.L."/>
            <person name="Huang T."/>
            <person name="Niu S.C."/>
            <person name="Liu Z.J."/>
        </authorList>
    </citation>
    <scope>NUCLEOTIDE SEQUENCE [LARGE SCALE GENOMIC DNA]</scope>
    <source>
        <strain evidence="2">Lindl</strain>
    </source>
</reference>
<evidence type="ECO:0000313" key="2">
    <source>
        <dbReference type="EMBL" id="KAH0465629.1"/>
    </source>
</evidence>
<protein>
    <submittedName>
        <fullName evidence="2">Uncharacterized protein</fullName>
    </submittedName>
</protein>
<proteinExistence type="predicted"/>
<feature type="region of interest" description="Disordered" evidence="1">
    <location>
        <begin position="1"/>
        <end position="49"/>
    </location>
</feature>
<gene>
    <name evidence="2" type="ORF">IEQ34_005732</name>
</gene>
<dbReference type="AlphaFoldDB" id="A0AAV7GVW3"/>
<comment type="caution">
    <text evidence="2">The sequence shown here is derived from an EMBL/GenBank/DDBJ whole genome shotgun (WGS) entry which is preliminary data.</text>
</comment>
<name>A0AAV7GVW3_DENCH</name>
<feature type="compositionally biased region" description="Polar residues" evidence="1">
    <location>
        <begin position="11"/>
        <end position="23"/>
    </location>
</feature>
<accession>A0AAV7GVW3</accession>
<dbReference type="EMBL" id="JAGFBR010000006">
    <property type="protein sequence ID" value="KAH0465629.1"/>
    <property type="molecule type" value="Genomic_DNA"/>
</dbReference>
<dbReference type="Proteomes" id="UP000775213">
    <property type="component" value="Unassembled WGS sequence"/>
</dbReference>
<sequence length="236" mass="26972">MASRGDEPPKQSITNIFRSKNNISGRSGRGRGTEGTSSSQPSIHTQLCPPFPTPLVGSPQFYSTDPAFYHQTYADDSLLSILCHTIFSGSHYYLSLPTIHFTILLPTTPSPSIPGPSTPTTVGLSMQTTVAPTTDRRMLIQPKGDVYFCPSKQPTNKIRDIIQSRFDAPYVSWKKILKKVCDMWFREFEMQETFLRLAQWSKIVIKYEIDFTLLARYALQLVRTLKKKCYKFLRWF</sequence>
<organism evidence="2 3">
    <name type="scientific">Dendrobium chrysotoxum</name>
    <name type="common">Orchid</name>
    <dbReference type="NCBI Taxonomy" id="161865"/>
    <lineage>
        <taxon>Eukaryota</taxon>
        <taxon>Viridiplantae</taxon>
        <taxon>Streptophyta</taxon>
        <taxon>Embryophyta</taxon>
        <taxon>Tracheophyta</taxon>
        <taxon>Spermatophyta</taxon>
        <taxon>Magnoliopsida</taxon>
        <taxon>Liliopsida</taxon>
        <taxon>Asparagales</taxon>
        <taxon>Orchidaceae</taxon>
        <taxon>Epidendroideae</taxon>
        <taxon>Malaxideae</taxon>
        <taxon>Dendrobiinae</taxon>
        <taxon>Dendrobium</taxon>
    </lineage>
</organism>
<evidence type="ECO:0000313" key="3">
    <source>
        <dbReference type="Proteomes" id="UP000775213"/>
    </source>
</evidence>